<name>V5DU97_9GAMM</name>
<evidence type="ECO:0000313" key="2">
    <source>
        <dbReference type="EMBL" id="ESS70996.1"/>
    </source>
</evidence>
<dbReference type="Proteomes" id="UP000017842">
    <property type="component" value="Unassembled WGS sequence"/>
</dbReference>
<evidence type="ECO:0000259" key="1">
    <source>
        <dbReference type="Pfam" id="PF12156"/>
    </source>
</evidence>
<dbReference type="OrthoDB" id="7362200at2"/>
<dbReference type="EMBL" id="AYLO01000109">
    <property type="protein sequence ID" value="ESS70996.1"/>
    <property type="molecule type" value="Genomic_DNA"/>
</dbReference>
<dbReference type="PATRIC" id="fig|1116472.3.peg.3078"/>
<keyword evidence="3" id="KW-1185">Reference proteome</keyword>
<proteinExistence type="predicted"/>
<dbReference type="RefSeq" id="WP_023495739.1">
    <property type="nucleotide sequence ID" value="NZ_AYLO01000109.1"/>
</dbReference>
<dbReference type="Pfam" id="PF12156">
    <property type="entry name" value="ATPase-cat_bd"/>
    <property type="match status" value="1"/>
</dbReference>
<protein>
    <submittedName>
        <fullName evidence="2">Cation transport ATPase</fullName>
    </submittedName>
</protein>
<dbReference type="STRING" id="1116472.MGMO_116c00260"/>
<sequence>MVTVKYNKNCDLCGLPVEIDGFSLEASQDTKSFCCAGCLSIYQLIYTNNPLTENKDQTNNNNEDI</sequence>
<feature type="domain" description="Putative metal-binding" evidence="1">
    <location>
        <begin position="9"/>
        <end position="49"/>
    </location>
</feature>
<reference evidence="2 3" key="1">
    <citation type="journal article" date="2013" name="Genome Announc.">
        <title>Draft Genome Sequence of the Methanotrophic Gammaproteobacterium Methyloglobulus morosus DSM 22980 Strain KoM1.</title>
        <authorList>
            <person name="Poehlein A."/>
            <person name="Deutzmann J.S."/>
            <person name="Daniel R."/>
            <person name="Simeonova D.D."/>
        </authorList>
    </citation>
    <scope>NUCLEOTIDE SEQUENCE [LARGE SCALE GENOMIC DNA]</scope>
    <source>
        <strain evidence="2 3">KoM1</strain>
    </source>
</reference>
<dbReference type="eggNOG" id="ENOG5032BB4">
    <property type="taxonomic scope" value="Bacteria"/>
</dbReference>
<evidence type="ECO:0000313" key="3">
    <source>
        <dbReference type="Proteomes" id="UP000017842"/>
    </source>
</evidence>
<dbReference type="AlphaFoldDB" id="V5DU97"/>
<comment type="caution">
    <text evidence="2">The sequence shown here is derived from an EMBL/GenBank/DDBJ whole genome shotgun (WGS) entry which is preliminary data.</text>
</comment>
<dbReference type="InterPro" id="IPR021993">
    <property type="entry name" value="ATPase-cat-bd"/>
</dbReference>
<gene>
    <name evidence="2" type="ORF">MGMO_116c00260</name>
</gene>
<accession>V5DU97</accession>
<organism evidence="2 3">
    <name type="scientific">Methyloglobulus morosus KoM1</name>
    <dbReference type="NCBI Taxonomy" id="1116472"/>
    <lineage>
        <taxon>Bacteria</taxon>
        <taxon>Pseudomonadati</taxon>
        <taxon>Pseudomonadota</taxon>
        <taxon>Gammaproteobacteria</taxon>
        <taxon>Methylococcales</taxon>
        <taxon>Methylococcaceae</taxon>
        <taxon>Methyloglobulus</taxon>
    </lineage>
</organism>